<sequence>MSTPAAAMGWRHPSFAVTEAGMGCRLPFTVAQWRELEHQALIYKYLVAGVPVPKDLLIPIHRSFDYFYHRYPALGYCSSYCGKKLDPEPGRCRRTDGKKWRCSKDAHSESKYCERHMNRGRNRSRKPVESKTSSHPRRESHFSSSTVTTSAASDSGISFQNTSLQSTVSGVSKSQGLPSSSHCGSSLLQLNTISYKTGSKYDSYSKYHDGAKVEVDEHDFFAESPNSTHDSLGMNSSQNSSLGLISSKAFLTSNSCSESRFLSHSQHNFHTMESLNDVTISSAPKQLEDPHSFFRSEFGSPDQGKHEYQGLRHLLEWSKGRDLWLNLEDEQSKQNSSTTQLSISGPMAPDFSGTTSCSRSGTPFLIFLNSSVTLFNFT</sequence>
<protein>
    <recommendedName>
        <fullName evidence="5">Growth-regulating factor</fullName>
    </recommendedName>
</protein>
<dbReference type="Proteomes" id="UP001412067">
    <property type="component" value="Unassembled WGS sequence"/>
</dbReference>
<evidence type="ECO:0000259" key="8">
    <source>
        <dbReference type="PROSITE" id="PS51667"/>
    </source>
</evidence>
<feature type="domain" description="WRC" evidence="8">
    <location>
        <begin position="86"/>
        <end position="130"/>
    </location>
</feature>
<gene>
    <name evidence="9" type="primary">GRF3</name>
    <name evidence="9" type="ORF">KSP40_PGU015031</name>
</gene>
<evidence type="ECO:0000256" key="6">
    <source>
        <dbReference type="SAM" id="MobiDB-lite"/>
    </source>
</evidence>
<evidence type="ECO:0000313" key="10">
    <source>
        <dbReference type="Proteomes" id="UP001412067"/>
    </source>
</evidence>
<dbReference type="PANTHER" id="PTHR31602:SF8">
    <property type="entry name" value="GROWTH-REGULATING FACTOR 5"/>
    <property type="match status" value="1"/>
</dbReference>
<accession>A0ABR2LRX3</accession>
<feature type="short sequence motif" description="Bipartite nuclear localization signal" evidence="4">
    <location>
        <begin position="119"/>
        <end position="126"/>
    </location>
</feature>
<dbReference type="Pfam" id="PF08880">
    <property type="entry name" value="QLQ"/>
    <property type="match status" value="1"/>
</dbReference>
<evidence type="ECO:0000256" key="4">
    <source>
        <dbReference type="PROSITE-ProRule" id="PRU01002"/>
    </source>
</evidence>
<dbReference type="Pfam" id="PF08879">
    <property type="entry name" value="WRC"/>
    <property type="match status" value="1"/>
</dbReference>
<dbReference type="PROSITE" id="PS51666">
    <property type="entry name" value="QLQ"/>
    <property type="match status" value="1"/>
</dbReference>
<dbReference type="PANTHER" id="PTHR31602">
    <property type="entry name" value="GROWTH-REGULATING FACTOR 5"/>
    <property type="match status" value="1"/>
</dbReference>
<keyword evidence="5" id="KW-0805">Transcription regulation</keyword>
<dbReference type="PROSITE" id="PS51667">
    <property type="entry name" value="WRC"/>
    <property type="match status" value="1"/>
</dbReference>
<reference evidence="9 10" key="1">
    <citation type="journal article" date="2022" name="Nat. Plants">
        <title>Genomes of leafy and leafless Platanthera orchids illuminate the evolution of mycoheterotrophy.</title>
        <authorList>
            <person name="Li M.H."/>
            <person name="Liu K.W."/>
            <person name="Li Z."/>
            <person name="Lu H.C."/>
            <person name="Ye Q.L."/>
            <person name="Zhang D."/>
            <person name="Wang J.Y."/>
            <person name="Li Y.F."/>
            <person name="Zhong Z.M."/>
            <person name="Liu X."/>
            <person name="Yu X."/>
            <person name="Liu D.K."/>
            <person name="Tu X.D."/>
            <person name="Liu B."/>
            <person name="Hao Y."/>
            <person name="Liao X.Y."/>
            <person name="Jiang Y.T."/>
            <person name="Sun W.H."/>
            <person name="Chen J."/>
            <person name="Chen Y.Q."/>
            <person name="Ai Y."/>
            <person name="Zhai J.W."/>
            <person name="Wu S.S."/>
            <person name="Zhou Z."/>
            <person name="Hsiao Y.Y."/>
            <person name="Wu W.L."/>
            <person name="Chen Y.Y."/>
            <person name="Lin Y.F."/>
            <person name="Hsu J.L."/>
            <person name="Li C.Y."/>
            <person name="Wang Z.W."/>
            <person name="Zhao X."/>
            <person name="Zhong W.Y."/>
            <person name="Ma X.K."/>
            <person name="Ma L."/>
            <person name="Huang J."/>
            <person name="Chen G.Z."/>
            <person name="Huang M.Z."/>
            <person name="Huang L."/>
            <person name="Peng D.H."/>
            <person name="Luo Y.B."/>
            <person name="Zou S.Q."/>
            <person name="Chen S.P."/>
            <person name="Lan S."/>
            <person name="Tsai W.C."/>
            <person name="Van de Peer Y."/>
            <person name="Liu Z.J."/>
        </authorList>
    </citation>
    <scope>NUCLEOTIDE SEQUENCE [LARGE SCALE GENOMIC DNA]</scope>
    <source>
        <strain evidence="9">Lor288</strain>
    </source>
</reference>
<dbReference type="InterPro" id="IPR014978">
    <property type="entry name" value="Gln-Leu-Gln_QLQ"/>
</dbReference>
<comment type="domain">
    <text evidence="5">The QLQ domain and WRC domain may be involved in protein-protein interaction and DNA-binding, respectively.</text>
</comment>
<comment type="subcellular location">
    <subcellularLocation>
        <location evidence="1 4 5">Nucleus</location>
    </subcellularLocation>
</comment>
<dbReference type="InterPro" id="IPR014977">
    <property type="entry name" value="WRC_dom"/>
</dbReference>
<proteinExistence type="inferred from homology"/>
<dbReference type="EMBL" id="JBBWWR010000016">
    <property type="protein sequence ID" value="KAK8948044.1"/>
    <property type="molecule type" value="Genomic_DNA"/>
</dbReference>
<comment type="caution">
    <text evidence="9">The sequence shown here is derived from an EMBL/GenBank/DDBJ whole genome shotgun (WGS) entry which is preliminary data.</text>
</comment>
<evidence type="ECO:0000256" key="5">
    <source>
        <dbReference type="RuleBase" id="RU367127"/>
    </source>
</evidence>
<evidence type="ECO:0000259" key="7">
    <source>
        <dbReference type="PROSITE" id="PS51666"/>
    </source>
</evidence>
<feature type="domain" description="QLQ" evidence="7">
    <location>
        <begin position="27"/>
        <end position="62"/>
    </location>
</feature>
<feature type="short sequence motif" description="Bipartite nuclear localization signal" evidence="4">
    <location>
        <begin position="91"/>
        <end position="101"/>
    </location>
</feature>
<keyword evidence="3 4" id="KW-0539">Nucleus</keyword>
<evidence type="ECO:0000313" key="9">
    <source>
        <dbReference type="EMBL" id="KAK8948044.1"/>
    </source>
</evidence>
<comment type="function">
    <text evidence="5">Transcription activator.</text>
</comment>
<evidence type="ECO:0000256" key="2">
    <source>
        <dbReference type="ARBA" id="ARBA00008122"/>
    </source>
</evidence>
<name>A0ABR2LRX3_9ASPA</name>
<evidence type="ECO:0000256" key="3">
    <source>
        <dbReference type="ARBA" id="ARBA00023242"/>
    </source>
</evidence>
<feature type="region of interest" description="Disordered" evidence="6">
    <location>
        <begin position="113"/>
        <end position="149"/>
    </location>
</feature>
<keyword evidence="10" id="KW-1185">Reference proteome</keyword>
<comment type="similarity">
    <text evidence="2 5">Belongs to the GRF family.</text>
</comment>
<dbReference type="InterPro" id="IPR031137">
    <property type="entry name" value="GRF"/>
</dbReference>
<keyword evidence="5" id="KW-0010">Activator</keyword>
<evidence type="ECO:0000256" key="1">
    <source>
        <dbReference type="ARBA" id="ARBA00004123"/>
    </source>
</evidence>
<keyword evidence="5" id="KW-0804">Transcription</keyword>
<dbReference type="SMART" id="SM00951">
    <property type="entry name" value="QLQ"/>
    <property type="match status" value="1"/>
</dbReference>
<organism evidence="9 10">
    <name type="scientific">Platanthera guangdongensis</name>
    <dbReference type="NCBI Taxonomy" id="2320717"/>
    <lineage>
        <taxon>Eukaryota</taxon>
        <taxon>Viridiplantae</taxon>
        <taxon>Streptophyta</taxon>
        <taxon>Embryophyta</taxon>
        <taxon>Tracheophyta</taxon>
        <taxon>Spermatophyta</taxon>
        <taxon>Magnoliopsida</taxon>
        <taxon>Liliopsida</taxon>
        <taxon>Asparagales</taxon>
        <taxon>Orchidaceae</taxon>
        <taxon>Orchidoideae</taxon>
        <taxon>Orchideae</taxon>
        <taxon>Orchidinae</taxon>
        <taxon>Platanthera</taxon>
    </lineage>
</organism>